<dbReference type="SUPFAM" id="SSF48452">
    <property type="entry name" value="TPR-like"/>
    <property type="match status" value="1"/>
</dbReference>
<dbReference type="SUPFAM" id="SSF55729">
    <property type="entry name" value="Acyl-CoA N-acyltransferases (Nat)"/>
    <property type="match status" value="1"/>
</dbReference>
<dbReference type="Pfam" id="PF14559">
    <property type="entry name" value="TPR_19"/>
    <property type="match status" value="1"/>
</dbReference>
<keyword evidence="1" id="KW-0963">Cytoplasm</keyword>
<dbReference type="Proteomes" id="UP001642464">
    <property type="component" value="Unassembled WGS sequence"/>
</dbReference>
<reference evidence="4 5" key="1">
    <citation type="submission" date="2024-02" db="EMBL/GenBank/DDBJ databases">
        <authorList>
            <person name="Chen Y."/>
            <person name="Shah S."/>
            <person name="Dougan E. K."/>
            <person name="Thang M."/>
            <person name="Chan C."/>
        </authorList>
    </citation>
    <scope>NUCLEOTIDE SEQUENCE [LARGE SCALE GENOMIC DNA]</scope>
</reference>
<evidence type="ECO:0000256" key="3">
    <source>
        <dbReference type="ARBA" id="ARBA00023315"/>
    </source>
</evidence>
<evidence type="ECO:0000313" key="5">
    <source>
        <dbReference type="Proteomes" id="UP001642464"/>
    </source>
</evidence>
<sequence>MSAGEAQQAAAVQLAHKHTWLFRIPFINQHEDVAKVAQQVAELNPGEFNWAVSLDPEFIAELMFHGFITMCERLDSETVVLLPKLHTSRSVLVLKDFHISKSTRKKAKQFHLSLDQAFDRVCQGIVAQHGPSWFHEPLVAAFSAMNARNRDGLYEGKVHVHSFELWHGEDLVAGEVGCTSGACYTALSGFSKLSSAGSVQMAATGSFLASKGFTLWDLGMSLPYKEDMGAKSLPRAQFLSELRQCQTKTDVAFLELDRTNAADLIKPFVQQQQEQRLQERKQQLLELGAAAAVPASEAACELSMSAMVASILDGNDVDRRGLSKNQQKKLDKLVKEAAKLYEQCLAKDPAHFHALANLALLLMEHGGQRNGATAIALFERALAQDDSWFDGHYNVGNMYMELGPEGESKAIAHYEAALCLQASDADVCNNLAICLMRAGRLFDALEAAKKAVRFDKSSDTFRANLAGLYNECGDTKKAIFFARKCSPANVDAKALLASLLVQQGSFDEAQTTFEAILDQRHDAALVPRLRLFSLLMSCDKAAEARVVLARGLELLEQEDNADRRGHAMLSLFLSSRPSSLSVQREQELSGVCETVLLHMRLDDPTQLAHKCLVADHLAAAGTSDVAPETFVCDSAQQLIEVLQGEREQHMWYVKDPMLQRGQGISVLRPPFDLQAIKAKLPSGRRICLQRAVDPPCLIRGRKFGIRMHVFVAQRAADPDCLVVFVAQDGILTMCAKPYTSQDTSALAQITCTSVQRSQPGFDRKAVKGPASVFWADGFAKALPAMEEAVVATVSAVRGALAGTLSAPTESSGWLRGQLFGYDFVFAQDGTPRFIEANLSPQFQDAKHIDTLRAKVAIPLVNGLLEALTAHADQVDHGRQDAGWKCVTSLLPTDDRQTDPSS</sequence>
<dbReference type="InterPro" id="IPR016181">
    <property type="entry name" value="Acyl_CoA_acyltransferase"/>
</dbReference>
<dbReference type="PANTHER" id="PTHR30098:SF2">
    <property type="entry name" value="LEUCYL_PHENYLALANYL-TRNA--PROTEIN TRANSFERASE"/>
    <property type="match status" value="1"/>
</dbReference>
<dbReference type="Pfam" id="PF03588">
    <property type="entry name" value="Leu_Phe_trans"/>
    <property type="match status" value="1"/>
</dbReference>
<dbReference type="InterPro" id="IPR042203">
    <property type="entry name" value="Leu/Phe-tRNA_Trfase_C"/>
</dbReference>
<dbReference type="EMBL" id="CAXAMM010040788">
    <property type="protein sequence ID" value="CAK9095393.1"/>
    <property type="molecule type" value="Genomic_DNA"/>
</dbReference>
<proteinExistence type="predicted"/>
<dbReference type="Pfam" id="PF03133">
    <property type="entry name" value="TTL"/>
    <property type="match status" value="1"/>
</dbReference>
<comment type="caution">
    <text evidence="4">The sequence shown here is derived from an EMBL/GenBank/DDBJ whole genome shotgun (WGS) entry which is preliminary data.</text>
</comment>
<dbReference type="InterPro" id="IPR004616">
    <property type="entry name" value="Leu/Phe-tRNA_Trfase"/>
</dbReference>
<evidence type="ECO:0000313" key="4">
    <source>
        <dbReference type="EMBL" id="CAK9095393.1"/>
    </source>
</evidence>
<protein>
    <submittedName>
        <fullName evidence="4">Leucyl/phenylalanyl-tRNA--protein transferase (L/F-transferase) (Leucyltransferase) (Phenyalanyltransferase)</fullName>
    </submittedName>
</protein>
<dbReference type="GO" id="GO:0016740">
    <property type="term" value="F:transferase activity"/>
    <property type="evidence" value="ECO:0007669"/>
    <property type="project" value="UniProtKB-KW"/>
</dbReference>
<dbReference type="SMART" id="SM00028">
    <property type="entry name" value="TPR"/>
    <property type="match status" value="4"/>
</dbReference>
<name>A0ABP0R6I0_9DINO</name>
<organism evidence="4 5">
    <name type="scientific">Durusdinium trenchii</name>
    <dbReference type="NCBI Taxonomy" id="1381693"/>
    <lineage>
        <taxon>Eukaryota</taxon>
        <taxon>Sar</taxon>
        <taxon>Alveolata</taxon>
        <taxon>Dinophyceae</taxon>
        <taxon>Suessiales</taxon>
        <taxon>Symbiodiniaceae</taxon>
        <taxon>Durusdinium</taxon>
    </lineage>
</organism>
<dbReference type="Gene3D" id="3.30.470.20">
    <property type="entry name" value="ATP-grasp fold, B domain"/>
    <property type="match status" value="1"/>
</dbReference>
<keyword evidence="5" id="KW-1185">Reference proteome</keyword>
<dbReference type="Gene3D" id="1.25.40.10">
    <property type="entry name" value="Tetratricopeptide repeat domain"/>
    <property type="match status" value="2"/>
</dbReference>
<keyword evidence="3" id="KW-0012">Acyltransferase</keyword>
<dbReference type="Gene3D" id="3.40.630.70">
    <property type="entry name" value="Leucyl/phenylalanyl-tRNA-protein transferase, C-terminal domain"/>
    <property type="match status" value="1"/>
</dbReference>
<dbReference type="PROSITE" id="PS51221">
    <property type="entry name" value="TTL"/>
    <property type="match status" value="1"/>
</dbReference>
<dbReference type="SUPFAM" id="SSF56059">
    <property type="entry name" value="Glutathione synthetase ATP-binding domain-like"/>
    <property type="match status" value="1"/>
</dbReference>
<dbReference type="InterPro" id="IPR019734">
    <property type="entry name" value="TPR_rpt"/>
</dbReference>
<dbReference type="PANTHER" id="PTHR30098">
    <property type="entry name" value="LEUCYL/PHENYLALANYL-TRNA--PROTEIN TRANSFERASE"/>
    <property type="match status" value="1"/>
</dbReference>
<dbReference type="InterPro" id="IPR011990">
    <property type="entry name" value="TPR-like_helical_dom_sf"/>
</dbReference>
<dbReference type="InterPro" id="IPR004344">
    <property type="entry name" value="TTL/TTLL_fam"/>
</dbReference>
<accession>A0ABP0R6I0</accession>
<evidence type="ECO:0000256" key="2">
    <source>
        <dbReference type="ARBA" id="ARBA00022679"/>
    </source>
</evidence>
<gene>
    <name evidence="4" type="ORF">SCF082_LOCUS44809</name>
</gene>
<evidence type="ECO:0000256" key="1">
    <source>
        <dbReference type="ARBA" id="ARBA00022490"/>
    </source>
</evidence>
<keyword evidence="2 4" id="KW-0808">Transferase</keyword>